<dbReference type="SUPFAM" id="SSF53098">
    <property type="entry name" value="Ribonuclease H-like"/>
    <property type="match status" value="1"/>
</dbReference>
<evidence type="ECO:0000313" key="2">
    <source>
        <dbReference type="EnsemblFungi" id="PTTG_00681-t43_1-p1"/>
    </source>
</evidence>
<dbReference type="AlphaFoldDB" id="A0A180GU88"/>
<name>A0A180GU88_PUCT1</name>
<dbReference type="InterPro" id="IPR012337">
    <property type="entry name" value="RNaseH-like_sf"/>
</dbReference>
<reference evidence="1" key="2">
    <citation type="submission" date="2016-05" db="EMBL/GenBank/DDBJ databases">
        <title>Comparative analysis highlights variable genome content of wheat rusts and divergence of the mating loci.</title>
        <authorList>
            <person name="Cuomo C.A."/>
            <person name="Bakkeren G."/>
            <person name="Szabo L."/>
            <person name="Khalil H."/>
            <person name="Joly D."/>
            <person name="Goldberg J."/>
            <person name="Young S."/>
            <person name="Zeng Q."/>
            <person name="Fellers J."/>
        </authorList>
    </citation>
    <scope>NUCLEOTIDE SEQUENCE [LARGE SCALE GENOMIC DNA]</scope>
    <source>
        <strain evidence="1">1-1 BBBD Race 1</strain>
    </source>
</reference>
<dbReference type="OrthoDB" id="4961408at2759"/>
<proteinExistence type="predicted"/>
<dbReference type="EMBL" id="ADAS02000020">
    <property type="protein sequence ID" value="OAV96367.1"/>
    <property type="molecule type" value="Genomic_DNA"/>
</dbReference>
<accession>A0A180GU88</accession>
<keyword evidence="3" id="KW-1185">Reference proteome</keyword>
<reference evidence="2" key="4">
    <citation type="submission" date="2025-05" db="UniProtKB">
        <authorList>
            <consortium name="EnsemblFungi"/>
        </authorList>
    </citation>
    <scope>IDENTIFICATION</scope>
    <source>
        <strain evidence="2">isolate 1-1 / race 1 (BBBD)</strain>
    </source>
</reference>
<protein>
    <recommendedName>
        <fullName evidence="4">HAT C-terminal dimerisation domain-containing protein</fullName>
    </recommendedName>
</protein>
<evidence type="ECO:0000313" key="1">
    <source>
        <dbReference type="EMBL" id="OAV96367.1"/>
    </source>
</evidence>
<organism evidence="1">
    <name type="scientific">Puccinia triticina (isolate 1-1 / race 1 (BBBD))</name>
    <name type="common">Brown leaf rust fungus</name>
    <dbReference type="NCBI Taxonomy" id="630390"/>
    <lineage>
        <taxon>Eukaryota</taxon>
        <taxon>Fungi</taxon>
        <taxon>Dikarya</taxon>
        <taxon>Basidiomycota</taxon>
        <taxon>Pucciniomycotina</taxon>
        <taxon>Pucciniomycetes</taxon>
        <taxon>Pucciniales</taxon>
        <taxon>Pucciniaceae</taxon>
        <taxon>Puccinia</taxon>
    </lineage>
</organism>
<sequence>MTEFLYSHLSLEWQKDKQHGPAQHYHIDRDDLSLASYLVDQVLEPFYKINLQVSICGAAWIANIVVFIHQITSHLSSAISDKRNNYPPALRNACCAGLQLTNKYYTLTECSPLYWVTMVLHPSFKEKYFKLAQWQPEWIEESIRLTREMWEPHYKPNSQPSTSQAVITCPKMRVLAGLIGASKAQGGNTSTDPIHMWLSGGLHLTDDSQPVNPLKWWMRQQRAGSTHGGLLRMALDVLSCPGMFSFS</sequence>
<gene>
    <name evidence="1" type="ORF">PTTG_00681</name>
</gene>
<reference evidence="1" key="1">
    <citation type="submission" date="2009-11" db="EMBL/GenBank/DDBJ databases">
        <authorList>
            <consortium name="The Broad Institute Genome Sequencing Platform"/>
            <person name="Ward D."/>
            <person name="Feldgarden M."/>
            <person name="Earl A."/>
            <person name="Young S.K."/>
            <person name="Zeng Q."/>
            <person name="Koehrsen M."/>
            <person name="Alvarado L."/>
            <person name="Berlin A."/>
            <person name="Bochicchio J."/>
            <person name="Borenstein D."/>
            <person name="Chapman S.B."/>
            <person name="Chen Z."/>
            <person name="Engels R."/>
            <person name="Freedman E."/>
            <person name="Gellesch M."/>
            <person name="Goldberg J."/>
            <person name="Griggs A."/>
            <person name="Gujja S."/>
            <person name="Heilman E."/>
            <person name="Heiman D."/>
            <person name="Hepburn T."/>
            <person name="Howarth C."/>
            <person name="Jen D."/>
            <person name="Larson L."/>
            <person name="Lewis B."/>
            <person name="Mehta T."/>
            <person name="Park D."/>
            <person name="Pearson M."/>
            <person name="Roberts A."/>
            <person name="Saif S."/>
            <person name="Shea T."/>
            <person name="Shenoy N."/>
            <person name="Sisk P."/>
            <person name="Stolte C."/>
            <person name="Sykes S."/>
            <person name="Thomson T."/>
            <person name="Walk T."/>
            <person name="White J."/>
            <person name="Yandava C."/>
            <person name="Izard J."/>
            <person name="Baranova O.V."/>
            <person name="Blanton J.M."/>
            <person name="Tanner A.C."/>
            <person name="Dewhirst F.E."/>
            <person name="Haas B."/>
            <person name="Nusbaum C."/>
            <person name="Birren B."/>
        </authorList>
    </citation>
    <scope>NUCLEOTIDE SEQUENCE [LARGE SCALE GENOMIC DNA]</scope>
    <source>
        <strain evidence="1">1-1 BBBD Race 1</strain>
    </source>
</reference>
<dbReference type="EnsemblFungi" id="PTTG_00681-t43_1">
    <property type="protein sequence ID" value="PTTG_00681-t43_1-p1"/>
    <property type="gene ID" value="PTTG_00681"/>
</dbReference>
<evidence type="ECO:0008006" key="4">
    <source>
        <dbReference type="Google" id="ProtNLM"/>
    </source>
</evidence>
<reference evidence="2 3" key="3">
    <citation type="journal article" date="2017" name="G3 (Bethesda)">
        <title>Comparative analysis highlights variable genome content of wheat rusts and divergence of the mating loci.</title>
        <authorList>
            <person name="Cuomo C.A."/>
            <person name="Bakkeren G."/>
            <person name="Khalil H.B."/>
            <person name="Panwar V."/>
            <person name="Joly D."/>
            <person name="Linning R."/>
            <person name="Sakthikumar S."/>
            <person name="Song X."/>
            <person name="Adiconis X."/>
            <person name="Fan L."/>
            <person name="Goldberg J.M."/>
            <person name="Levin J.Z."/>
            <person name="Young S."/>
            <person name="Zeng Q."/>
            <person name="Anikster Y."/>
            <person name="Bruce M."/>
            <person name="Wang M."/>
            <person name="Yin C."/>
            <person name="McCallum B."/>
            <person name="Szabo L.J."/>
            <person name="Hulbert S."/>
            <person name="Chen X."/>
            <person name="Fellers J.P."/>
        </authorList>
    </citation>
    <scope>NUCLEOTIDE SEQUENCE</scope>
    <source>
        <strain evidence="3">Isolate 1-1 / race 1 (BBBD)</strain>
        <strain evidence="2">isolate 1-1 / race 1 (BBBD)</strain>
    </source>
</reference>
<evidence type="ECO:0000313" key="3">
    <source>
        <dbReference type="Proteomes" id="UP000005240"/>
    </source>
</evidence>
<dbReference type="Proteomes" id="UP000005240">
    <property type="component" value="Unassembled WGS sequence"/>
</dbReference>